<name>A0ABP4GSG9_9ACTN</name>
<gene>
    <name evidence="2" type="ORF">GCM10009665_22930</name>
</gene>
<sequence>MSWQKWVGGGLAGLLLAPFAIAFPALAVSANDSTKSDTCTPGPGPQPVDSAAVAAQVKKILDGATGQVGPVAGLDNPAVQIPFAKTITATGISMNVSARGQVIALATALQESNLRNLSYGDRDSLGLFQQRPSQGWGTAEQIQDPVYASTKFYKALLEVPGWEQLPLTVAAQKVQRSGFPDAYAKWEPLATAL</sequence>
<dbReference type="EMBL" id="BAAALF010000030">
    <property type="protein sequence ID" value="GAA1232099.1"/>
    <property type="molecule type" value="Genomic_DNA"/>
</dbReference>
<dbReference type="Proteomes" id="UP001500037">
    <property type="component" value="Unassembled WGS sequence"/>
</dbReference>
<feature type="signal peptide" evidence="1">
    <location>
        <begin position="1"/>
        <end position="27"/>
    </location>
</feature>
<reference evidence="3" key="1">
    <citation type="journal article" date="2019" name="Int. J. Syst. Evol. Microbiol.">
        <title>The Global Catalogue of Microorganisms (GCM) 10K type strain sequencing project: providing services to taxonomists for standard genome sequencing and annotation.</title>
        <authorList>
            <consortium name="The Broad Institute Genomics Platform"/>
            <consortium name="The Broad Institute Genome Sequencing Center for Infectious Disease"/>
            <person name="Wu L."/>
            <person name="Ma J."/>
        </authorList>
    </citation>
    <scope>NUCLEOTIDE SEQUENCE [LARGE SCALE GENOMIC DNA]</scope>
    <source>
        <strain evidence="3">JCM 13004</strain>
    </source>
</reference>
<accession>A0ABP4GSG9</accession>
<comment type="caution">
    <text evidence="2">The sequence shown here is derived from an EMBL/GenBank/DDBJ whole genome shotgun (WGS) entry which is preliminary data.</text>
</comment>
<evidence type="ECO:0000256" key="1">
    <source>
        <dbReference type="SAM" id="SignalP"/>
    </source>
</evidence>
<keyword evidence="1" id="KW-0732">Signal</keyword>
<evidence type="ECO:0000313" key="3">
    <source>
        <dbReference type="Proteomes" id="UP001500037"/>
    </source>
</evidence>
<feature type="chain" id="PRO_5047357356" evidence="1">
    <location>
        <begin position="28"/>
        <end position="193"/>
    </location>
</feature>
<organism evidence="2 3">
    <name type="scientific">Kitasatospora nipponensis</name>
    <dbReference type="NCBI Taxonomy" id="258049"/>
    <lineage>
        <taxon>Bacteria</taxon>
        <taxon>Bacillati</taxon>
        <taxon>Actinomycetota</taxon>
        <taxon>Actinomycetes</taxon>
        <taxon>Kitasatosporales</taxon>
        <taxon>Streptomycetaceae</taxon>
        <taxon>Kitasatospora</taxon>
    </lineage>
</organism>
<proteinExistence type="predicted"/>
<protein>
    <submittedName>
        <fullName evidence="2">Uncharacterized protein</fullName>
    </submittedName>
</protein>
<keyword evidence="3" id="KW-1185">Reference proteome</keyword>
<evidence type="ECO:0000313" key="2">
    <source>
        <dbReference type="EMBL" id="GAA1232099.1"/>
    </source>
</evidence>